<dbReference type="OrthoDB" id="9785398at2"/>
<dbReference type="Proteomes" id="UP000326202">
    <property type="component" value="Chromosome"/>
</dbReference>
<gene>
    <name evidence="1" type="ORF">FRZ44_35150</name>
</gene>
<dbReference type="InterPro" id="IPR040442">
    <property type="entry name" value="Pyrv_kinase-like_dom_sf"/>
</dbReference>
<dbReference type="GO" id="GO:0016829">
    <property type="term" value="F:lyase activity"/>
    <property type="evidence" value="ECO:0007669"/>
    <property type="project" value="UniProtKB-KW"/>
</dbReference>
<proteinExistence type="predicted"/>
<dbReference type="InterPro" id="IPR015813">
    <property type="entry name" value="Pyrv/PenolPyrv_kinase-like_dom"/>
</dbReference>
<sequence>MVTQAEKARSFKALHDKPGCFILPNPWDAGSAKLLAGLGFEALATTSAGLAFTLGKPDGVGRVTRDETITNAHAIVAATDLPVTADLEDGFGSKPEAAAETIKRAVAVGLVGGSIEDSTREGDKPVYDIAHAVERIVAAAEVVKSLSFPFLLVGRAENYLHGRADLGDTIRRLQAYQQAGAQVLYAPGLRTREEVATLVKSVDRPVNVLMGPGGATVADLAALGVRRVSVGGSLARAAFGGFLKAARELKERGTFGFTAEATPHTELNAAFD</sequence>
<organism evidence="1 2">
    <name type="scientific">Hypericibacter terrae</name>
    <dbReference type="NCBI Taxonomy" id="2602015"/>
    <lineage>
        <taxon>Bacteria</taxon>
        <taxon>Pseudomonadati</taxon>
        <taxon>Pseudomonadota</taxon>
        <taxon>Alphaproteobacteria</taxon>
        <taxon>Rhodospirillales</taxon>
        <taxon>Dongiaceae</taxon>
        <taxon>Hypericibacter</taxon>
    </lineage>
</organism>
<protein>
    <submittedName>
        <fullName evidence="1">2-methylisocitrate lyase</fullName>
    </submittedName>
</protein>
<name>A0A5J6MQ46_9PROT</name>
<dbReference type="PANTHER" id="PTHR42905:SF16">
    <property type="entry name" value="CARBOXYPHOSPHONOENOLPYRUVATE PHOSPHONOMUTASE-LIKE PROTEIN (AFU_ORTHOLOGUE AFUA_5G07230)"/>
    <property type="match status" value="1"/>
</dbReference>
<evidence type="ECO:0000313" key="1">
    <source>
        <dbReference type="EMBL" id="QEX18210.1"/>
    </source>
</evidence>
<dbReference type="CDD" id="cd00377">
    <property type="entry name" value="ICL_PEPM"/>
    <property type="match status" value="1"/>
</dbReference>
<dbReference type="KEGG" id="htq:FRZ44_35150"/>
<dbReference type="PANTHER" id="PTHR42905">
    <property type="entry name" value="PHOSPHOENOLPYRUVATE CARBOXYLASE"/>
    <property type="match status" value="1"/>
</dbReference>
<dbReference type="Gene3D" id="6.10.250.2750">
    <property type="match status" value="1"/>
</dbReference>
<accession>A0A5J6MQ46</accession>
<dbReference type="Pfam" id="PF13714">
    <property type="entry name" value="PEP_mutase"/>
    <property type="match status" value="1"/>
</dbReference>
<dbReference type="SUPFAM" id="SSF51621">
    <property type="entry name" value="Phosphoenolpyruvate/pyruvate domain"/>
    <property type="match status" value="1"/>
</dbReference>
<reference evidence="1 2" key="1">
    <citation type="submission" date="2019-08" db="EMBL/GenBank/DDBJ databases">
        <title>Hyperibacter terrae gen. nov., sp. nov. and Hyperibacter viscosus sp. nov., two new members in the family Rhodospirillaceae isolated from the rhizosphere of Hypericum perforatum.</title>
        <authorList>
            <person name="Noviana Z."/>
        </authorList>
    </citation>
    <scope>NUCLEOTIDE SEQUENCE [LARGE SCALE GENOMIC DNA]</scope>
    <source>
        <strain evidence="1 2">R5913</strain>
    </source>
</reference>
<keyword evidence="1" id="KW-0456">Lyase</keyword>
<dbReference type="InterPro" id="IPR039556">
    <property type="entry name" value="ICL/PEPM"/>
</dbReference>
<dbReference type="AlphaFoldDB" id="A0A5J6MQ46"/>
<evidence type="ECO:0000313" key="2">
    <source>
        <dbReference type="Proteomes" id="UP000326202"/>
    </source>
</evidence>
<dbReference type="Gene3D" id="3.20.20.60">
    <property type="entry name" value="Phosphoenolpyruvate-binding domains"/>
    <property type="match status" value="1"/>
</dbReference>
<dbReference type="RefSeq" id="WP_151178396.1">
    <property type="nucleotide sequence ID" value="NZ_CP042906.1"/>
</dbReference>
<dbReference type="EMBL" id="CP042906">
    <property type="protein sequence ID" value="QEX18210.1"/>
    <property type="molecule type" value="Genomic_DNA"/>
</dbReference>
<keyword evidence="2" id="KW-1185">Reference proteome</keyword>